<dbReference type="PROSITE" id="PS51186">
    <property type="entry name" value="GNAT"/>
    <property type="match status" value="1"/>
</dbReference>
<dbReference type="Proteomes" id="UP000282832">
    <property type="component" value="Unassembled WGS sequence"/>
</dbReference>
<dbReference type="AlphaFoldDB" id="A0A437PM61"/>
<sequence>MEKIKIIKVELQDLEQLQEIGRRTFWETFAAVNTEENMTKYLSEGFSNEKLGAEIRNKNSSFYFAKIGDTIIGYLKLNISSAQNEMSDQNSIEIERIYVLKEFHGKKVGQLLYNQAIQIAKEKGVSFVWLGVWEENKRAIHFYEKNGFTAFDKHIFLLGEDAQTDILMKLLL</sequence>
<dbReference type="PANTHER" id="PTHR42919">
    <property type="entry name" value="N-ALPHA-ACETYLTRANSFERASE"/>
    <property type="match status" value="1"/>
</dbReference>
<accession>A0A437PM61</accession>
<comment type="caution">
    <text evidence="4">The sequence shown here is derived from an EMBL/GenBank/DDBJ whole genome shotgun (WGS) entry which is preliminary data.</text>
</comment>
<dbReference type="OrthoDB" id="7205533at2"/>
<dbReference type="InterPro" id="IPR051556">
    <property type="entry name" value="N-term/lysine_N-AcTrnsfr"/>
</dbReference>
<evidence type="ECO:0000313" key="4">
    <source>
        <dbReference type="EMBL" id="RVU23376.1"/>
    </source>
</evidence>
<keyword evidence="5" id="KW-1185">Reference proteome</keyword>
<proteinExistence type="predicted"/>
<feature type="domain" description="N-acetyltransferase" evidence="3">
    <location>
        <begin position="4"/>
        <end position="172"/>
    </location>
</feature>
<protein>
    <submittedName>
        <fullName evidence="4">GNAT family N-acetyltransferase</fullName>
    </submittedName>
</protein>
<dbReference type="GO" id="GO:0016747">
    <property type="term" value="F:acyltransferase activity, transferring groups other than amino-acyl groups"/>
    <property type="evidence" value="ECO:0007669"/>
    <property type="project" value="InterPro"/>
</dbReference>
<keyword evidence="2" id="KW-0012">Acyltransferase</keyword>
<evidence type="ECO:0000256" key="2">
    <source>
        <dbReference type="ARBA" id="ARBA00023315"/>
    </source>
</evidence>
<dbReference type="EMBL" id="SACY01000006">
    <property type="protein sequence ID" value="RVU23376.1"/>
    <property type="molecule type" value="Genomic_DNA"/>
</dbReference>
<dbReference type="Pfam" id="PF00583">
    <property type="entry name" value="Acetyltransf_1"/>
    <property type="match status" value="1"/>
</dbReference>
<gene>
    <name evidence="4" type="ORF">EOJ36_11635</name>
</gene>
<keyword evidence="1 4" id="KW-0808">Transferase</keyword>
<dbReference type="InterPro" id="IPR000182">
    <property type="entry name" value="GNAT_dom"/>
</dbReference>
<dbReference type="PANTHER" id="PTHR42919:SF8">
    <property type="entry name" value="N-ALPHA-ACETYLTRANSFERASE 50"/>
    <property type="match status" value="1"/>
</dbReference>
<dbReference type="CDD" id="cd04301">
    <property type="entry name" value="NAT_SF"/>
    <property type="match status" value="1"/>
</dbReference>
<evidence type="ECO:0000313" key="5">
    <source>
        <dbReference type="Proteomes" id="UP000282832"/>
    </source>
</evidence>
<name>A0A437PM61_9BACT</name>
<dbReference type="RefSeq" id="WP_127805570.1">
    <property type="nucleotide sequence ID" value="NZ_SACY01000006.1"/>
</dbReference>
<dbReference type="Gene3D" id="3.40.630.30">
    <property type="match status" value="1"/>
</dbReference>
<evidence type="ECO:0000259" key="3">
    <source>
        <dbReference type="PROSITE" id="PS51186"/>
    </source>
</evidence>
<dbReference type="InterPro" id="IPR016181">
    <property type="entry name" value="Acyl_CoA_acyltransferase"/>
</dbReference>
<reference evidence="4 5" key="1">
    <citation type="submission" date="2019-01" db="EMBL/GenBank/DDBJ databases">
        <authorList>
            <person name="Chen W.-M."/>
        </authorList>
    </citation>
    <scope>NUCLEOTIDE SEQUENCE [LARGE SCALE GENOMIC DNA]</scope>
    <source>
        <strain evidence="4 5">FSY-15</strain>
    </source>
</reference>
<evidence type="ECO:0000256" key="1">
    <source>
        <dbReference type="ARBA" id="ARBA00022679"/>
    </source>
</evidence>
<dbReference type="SUPFAM" id="SSF55729">
    <property type="entry name" value="Acyl-CoA N-acyltransferases (Nat)"/>
    <property type="match status" value="1"/>
</dbReference>
<organism evidence="4 5">
    <name type="scientific">Sandaracinomonas limnophila</name>
    <dbReference type="NCBI Taxonomy" id="1862386"/>
    <lineage>
        <taxon>Bacteria</taxon>
        <taxon>Pseudomonadati</taxon>
        <taxon>Bacteroidota</taxon>
        <taxon>Cytophagia</taxon>
        <taxon>Cytophagales</taxon>
        <taxon>Flectobacillaceae</taxon>
        <taxon>Sandaracinomonas</taxon>
    </lineage>
</organism>